<feature type="transmembrane region" description="Helical" evidence="1">
    <location>
        <begin position="72"/>
        <end position="91"/>
    </location>
</feature>
<feature type="transmembrane region" description="Helical" evidence="1">
    <location>
        <begin position="7"/>
        <end position="27"/>
    </location>
</feature>
<keyword evidence="1" id="KW-1133">Transmembrane helix</keyword>
<keyword evidence="1" id="KW-0472">Membrane</keyword>
<proteinExistence type="predicted"/>
<gene>
    <name evidence="2" type="ORF">IMF26_00260</name>
</gene>
<feature type="transmembrane region" description="Helical" evidence="1">
    <location>
        <begin position="180"/>
        <end position="199"/>
    </location>
</feature>
<sequence>MKREIPLVITFVVGVIIILDYFFKIGIGTLSLATVSMEIQNWTLIIAAFALGLAAVNLLRIHSANIRLKRPGWYNSLALIITMVIMSFVGITQGTNSPLYRYWYTGFLVPVDATIFSLLAFYITSAAYRAFRARNVDATILLVTAFVVMLGRAPVGELIWKDVPRVTKWLMDYPNMAGQRGIIIGAAVGALSLGLRILIGLERSYLGQD</sequence>
<dbReference type="AlphaFoldDB" id="A0AAT9LBX1"/>
<feature type="transmembrane region" description="Helical" evidence="1">
    <location>
        <begin position="140"/>
        <end position="160"/>
    </location>
</feature>
<reference evidence="2" key="2">
    <citation type="journal article" date="2023" name="Biology">
        <title>Prokaryotic Life Associated with Coal-Fire Gas Vents Revealed by Metagenomics.</title>
        <authorList>
            <person name="Kadnikov V.V."/>
            <person name="Mardanov A.V."/>
            <person name="Beletsky A.V."/>
            <person name="Karnachuk O.V."/>
            <person name="Ravin N.V."/>
        </authorList>
    </citation>
    <scope>NUCLEOTIDE SEQUENCE</scope>
    <source>
        <strain evidence="2">Bu02</strain>
    </source>
</reference>
<evidence type="ECO:0000313" key="2">
    <source>
        <dbReference type="EMBL" id="QUL98574.1"/>
    </source>
</evidence>
<evidence type="ECO:0000256" key="1">
    <source>
        <dbReference type="SAM" id="Phobius"/>
    </source>
</evidence>
<feature type="transmembrane region" description="Helical" evidence="1">
    <location>
        <begin position="103"/>
        <end position="128"/>
    </location>
</feature>
<feature type="transmembrane region" description="Helical" evidence="1">
    <location>
        <begin position="39"/>
        <end position="60"/>
    </location>
</feature>
<accession>A0AAT9LBX1</accession>
<reference evidence="2" key="1">
    <citation type="submission" date="2020-10" db="EMBL/GenBank/DDBJ databases">
        <authorList>
            <person name="Kadnikov V."/>
            <person name="Beletsky A.V."/>
            <person name="Mardanov A.V."/>
            <person name="Karnachuk O.V."/>
            <person name="Ravin N.V."/>
        </authorList>
    </citation>
    <scope>NUCLEOTIDE SEQUENCE</scope>
    <source>
        <strain evidence="2">Bu02</strain>
    </source>
</reference>
<protein>
    <submittedName>
        <fullName evidence="2">Uncharacterized protein</fullName>
    </submittedName>
</protein>
<name>A0AAT9LBX1_9FIRM</name>
<keyword evidence="1" id="KW-0812">Transmembrane</keyword>
<dbReference type="KEGG" id="fcz:IMF26_00260"/>
<organism evidence="2">
    <name type="scientific">Candidatus Fermentithermobacillus carboniphilus</name>
    <dbReference type="NCBI Taxonomy" id="3085328"/>
    <lineage>
        <taxon>Bacteria</taxon>
        <taxon>Bacillati</taxon>
        <taxon>Bacillota</taxon>
        <taxon>Candidatus Fermentithermobacillia</taxon>
        <taxon>Candidatus Fermentithermobacillales</taxon>
        <taxon>Candidatus Fermentithermobacillaceae</taxon>
        <taxon>Candidatus Fermentithermobacillus</taxon>
    </lineage>
</organism>
<dbReference type="EMBL" id="CP062796">
    <property type="protein sequence ID" value="QUL98574.1"/>
    <property type="molecule type" value="Genomic_DNA"/>
</dbReference>